<gene>
    <name evidence="2" type="ordered locus">Fbal_1477</name>
</gene>
<evidence type="ECO:0000259" key="1">
    <source>
        <dbReference type="Pfam" id="PF12680"/>
    </source>
</evidence>
<dbReference type="InterPro" id="IPR037401">
    <property type="entry name" value="SnoaL-like"/>
</dbReference>
<dbReference type="GeneID" id="67181696"/>
<dbReference type="AlphaFoldDB" id="E1SP56"/>
<dbReference type="STRING" id="550540.Fbal_1477"/>
<dbReference type="Gene3D" id="3.10.450.50">
    <property type="match status" value="1"/>
</dbReference>
<dbReference type="OrthoDB" id="1115105at2"/>
<keyword evidence="3" id="KW-1185">Reference proteome</keyword>
<dbReference type="RefSeq" id="WP_013344987.1">
    <property type="nucleotide sequence ID" value="NC_014541.1"/>
</dbReference>
<dbReference type="HOGENOM" id="CLU_122429_0_0_6"/>
<dbReference type="Pfam" id="PF12680">
    <property type="entry name" value="SnoaL_2"/>
    <property type="match status" value="1"/>
</dbReference>
<name>E1SP56_FERBD</name>
<dbReference type="Proteomes" id="UP000006683">
    <property type="component" value="Chromosome"/>
</dbReference>
<reference evidence="2 3" key="1">
    <citation type="journal article" date="2010" name="Stand. Genomic Sci.">
        <title>Complete genome sequence of Ferrimonas balearica type strain (PAT).</title>
        <authorList>
            <person name="Nolan M."/>
            <person name="Sikorski J."/>
            <person name="Davenport K."/>
            <person name="Lucas S."/>
            <person name="Glavina Del Rio T."/>
            <person name="Tice H."/>
            <person name="Cheng J."/>
            <person name="Goodwin L."/>
            <person name="Pitluck S."/>
            <person name="Liolios K."/>
            <person name="Ivanova N."/>
            <person name="Mavromatis K."/>
            <person name="Ovchinnikova G."/>
            <person name="Pati A."/>
            <person name="Chen A."/>
            <person name="Palaniappan K."/>
            <person name="Land M."/>
            <person name="Hauser L."/>
            <person name="Chang Y."/>
            <person name="Jeffries C."/>
            <person name="Tapia R."/>
            <person name="Brettin T."/>
            <person name="Detter J."/>
            <person name="Han C."/>
            <person name="Yasawong M."/>
            <person name="Rohde M."/>
            <person name="Tindall B."/>
            <person name="Goker M."/>
            <person name="Woyke T."/>
            <person name="Bristow J."/>
            <person name="Eisen J."/>
            <person name="Markowitz V."/>
            <person name="Hugenholtz P."/>
            <person name="Kyrpides N."/>
            <person name="Klenk H."/>
            <person name="Lapidus A."/>
        </authorList>
    </citation>
    <scope>NUCLEOTIDE SEQUENCE [LARGE SCALE GENOMIC DNA]</scope>
    <source>
        <strain evidence="3">DSM 9799 / CCM 4581 / KCTC 23876 / PAT</strain>
    </source>
</reference>
<sequence length="146" mass="16720">MLHRIPEGPVEAFARVWQTLGRDHLDQVDTLYHPDVVFADPSGELHGRDRFKAHLATLYQNVDECHFELGVPIGTPPHWAQPWVMTLRHPKLAGGKPVRVEGISELRCQEGLITHHRDYFDMGQMLYEQVPVLGPATRWLKARMSP</sequence>
<dbReference type="eggNOG" id="COG3631">
    <property type="taxonomic scope" value="Bacteria"/>
</dbReference>
<evidence type="ECO:0000313" key="2">
    <source>
        <dbReference type="EMBL" id="ADN75681.1"/>
    </source>
</evidence>
<feature type="domain" description="SnoaL-like" evidence="1">
    <location>
        <begin position="15"/>
        <end position="116"/>
    </location>
</feature>
<dbReference type="EMBL" id="CP002209">
    <property type="protein sequence ID" value="ADN75681.1"/>
    <property type="molecule type" value="Genomic_DNA"/>
</dbReference>
<proteinExistence type="predicted"/>
<protein>
    <recommendedName>
        <fullName evidence="1">SnoaL-like domain-containing protein</fullName>
    </recommendedName>
</protein>
<dbReference type="KEGG" id="fbl:Fbal_1477"/>
<dbReference type="InterPro" id="IPR032710">
    <property type="entry name" value="NTF2-like_dom_sf"/>
</dbReference>
<evidence type="ECO:0000313" key="3">
    <source>
        <dbReference type="Proteomes" id="UP000006683"/>
    </source>
</evidence>
<dbReference type="SUPFAM" id="SSF54427">
    <property type="entry name" value="NTF2-like"/>
    <property type="match status" value="1"/>
</dbReference>
<accession>E1SP56</accession>
<organism evidence="2 3">
    <name type="scientific">Ferrimonas balearica (strain DSM 9799 / CCM 4581 / KCTC 23876 / PAT)</name>
    <dbReference type="NCBI Taxonomy" id="550540"/>
    <lineage>
        <taxon>Bacteria</taxon>
        <taxon>Pseudomonadati</taxon>
        <taxon>Pseudomonadota</taxon>
        <taxon>Gammaproteobacteria</taxon>
        <taxon>Alteromonadales</taxon>
        <taxon>Ferrimonadaceae</taxon>
        <taxon>Ferrimonas</taxon>
    </lineage>
</organism>